<dbReference type="KEGG" id="fgi:OP10G_1205"/>
<dbReference type="OrthoDB" id="9799273at2"/>
<protein>
    <recommendedName>
        <fullName evidence="2">histidine kinase</fullName>
        <ecNumber evidence="2">2.7.13.3</ecNumber>
    </recommendedName>
</protein>
<dbReference type="PROSITE" id="PS50110">
    <property type="entry name" value="RESPONSE_REGULATORY"/>
    <property type="match status" value="1"/>
</dbReference>
<dbReference type="PANTHER" id="PTHR43047:SF72">
    <property type="entry name" value="OSMOSENSING HISTIDINE PROTEIN KINASE SLN1"/>
    <property type="match status" value="1"/>
</dbReference>
<evidence type="ECO:0000256" key="5">
    <source>
        <dbReference type="ARBA" id="ARBA00022741"/>
    </source>
</evidence>
<dbReference type="AlphaFoldDB" id="A0A068NM15"/>
<dbReference type="PRINTS" id="PR00344">
    <property type="entry name" value="BCTRLSENSOR"/>
</dbReference>
<dbReference type="STRING" id="661478.OP10G_1205"/>
<dbReference type="InterPro" id="IPR011006">
    <property type="entry name" value="CheY-like_superfamily"/>
</dbReference>
<dbReference type="InterPro" id="IPR003661">
    <property type="entry name" value="HisK_dim/P_dom"/>
</dbReference>
<dbReference type="CDD" id="cd00082">
    <property type="entry name" value="HisKA"/>
    <property type="match status" value="2"/>
</dbReference>
<keyword evidence="3 9" id="KW-0597">Phosphoprotein</keyword>
<evidence type="ECO:0000313" key="12">
    <source>
        <dbReference type="EMBL" id="AIE84573.1"/>
    </source>
</evidence>
<dbReference type="Pfam" id="PF00512">
    <property type="entry name" value="HisKA"/>
    <property type="match status" value="1"/>
</dbReference>
<reference evidence="12 13" key="1">
    <citation type="journal article" date="2014" name="PLoS ONE">
        <title>The first complete genome sequence of the class fimbriimonadia in the phylum armatimonadetes.</title>
        <authorList>
            <person name="Hu Z.Y."/>
            <person name="Wang Y.Z."/>
            <person name="Im W.T."/>
            <person name="Wang S.Y."/>
            <person name="Zhao G.P."/>
            <person name="Zheng H.J."/>
            <person name="Quan Z.X."/>
        </authorList>
    </citation>
    <scope>NUCLEOTIDE SEQUENCE [LARGE SCALE GENOMIC DNA]</scope>
    <source>
        <strain evidence="12">Gsoil 348</strain>
    </source>
</reference>
<dbReference type="EMBL" id="CP007139">
    <property type="protein sequence ID" value="AIE84573.1"/>
    <property type="molecule type" value="Genomic_DNA"/>
</dbReference>
<evidence type="ECO:0000256" key="3">
    <source>
        <dbReference type="ARBA" id="ARBA00022553"/>
    </source>
</evidence>
<keyword evidence="7" id="KW-0067">ATP-binding</keyword>
<keyword evidence="5" id="KW-0547">Nucleotide-binding</keyword>
<evidence type="ECO:0000256" key="7">
    <source>
        <dbReference type="ARBA" id="ARBA00022840"/>
    </source>
</evidence>
<dbReference type="GO" id="GO:0000155">
    <property type="term" value="F:phosphorelay sensor kinase activity"/>
    <property type="evidence" value="ECO:0007669"/>
    <property type="project" value="InterPro"/>
</dbReference>
<gene>
    <name evidence="12" type="ORF">OP10G_1205</name>
</gene>
<dbReference type="Pfam" id="PF00072">
    <property type="entry name" value="Response_reg"/>
    <property type="match status" value="1"/>
</dbReference>
<dbReference type="Proteomes" id="UP000027982">
    <property type="component" value="Chromosome"/>
</dbReference>
<dbReference type="FunFam" id="3.40.50.2300:FF:000121">
    <property type="entry name" value="Sensor histidine kinase RcsC"/>
    <property type="match status" value="1"/>
</dbReference>
<dbReference type="eggNOG" id="COG0745">
    <property type="taxonomic scope" value="Bacteria"/>
</dbReference>
<dbReference type="GO" id="GO:0005524">
    <property type="term" value="F:ATP binding"/>
    <property type="evidence" value="ECO:0007669"/>
    <property type="project" value="UniProtKB-KW"/>
</dbReference>
<evidence type="ECO:0000256" key="6">
    <source>
        <dbReference type="ARBA" id="ARBA00022777"/>
    </source>
</evidence>
<evidence type="ECO:0000256" key="1">
    <source>
        <dbReference type="ARBA" id="ARBA00000085"/>
    </source>
</evidence>
<dbReference type="InterPro" id="IPR005467">
    <property type="entry name" value="His_kinase_dom"/>
</dbReference>
<dbReference type="InterPro" id="IPR001789">
    <property type="entry name" value="Sig_transdc_resp-reg_receiver"/>
</dbReference>
<proteinExistence type="predicted"/>
<evidence type="ECO:0000256" key="9">
    <source>
        <dbReference type="PROSITE-ProRule" id="PRU00169"/>
    </source>
</evidence>
<dbReference type="SUPFAM" id="SSF47384">
    <property type="entry name" value="Homodimeric domain of signal transducing histidine kinase"/>
    <property type="match status" value="2"/>
</dbReference>
<keyword evidence="6 12" id="KW-0418">Kinase</keyword>
<dbReference type="GO" id="GO:0009927">
    <property type="term" value="F:histidine phosphotransfer kinase activity"/>
    <property type="evidence" value="ECO:0007669"/>
    <property type="project" value="TreeGrafter"/>
</dbReference>
<dbReference type="SUPFAM" id="SSF52172">
    <property type="entry name" value="CheY-like"/>
    <property type="match status" value="1"/>
</dbReference>
<dbReference type="eggNOG" id="COG2205">
    <property type="taxonomic scope" value="Bacteria"/>
</dbReference>
<dbReference type="FunFam" id="3.30.565.10:FF:000006">
    <property type="entry name" value="Sensor histidine kinase WalK"/>
    <property type="match status" value="1"/>
</dbReference>
<feature type="domain" description="Histidine kinase" evidence="10">
    <location>
        <begin position="233"/>
        <end position="452"/>
    </location>
</feature>
<dbReference type="SUPFAM" id="SSF55874">
    <property type="entry name" value="ATPase domain of HSP90 chaperone/DNA topoisomerase II/histidine kinase"/>
    <property type="match status" value="1"/>
</dbReference>
<comment type="catalytic activity">
    <reaction evidence="1">
        <text>ATP + protein L-histidine = ADP + protein N-phospho-L-histidine.</text>
        <dbReference type="EC" id="2.7.13.3"/>
    </reaction>
</comment>
<keyword evidence="4" id="KW-0808">Transferase</keyword>
<feature type="modified residue" description="4-aspartylphosphate" evidence="9">
    <location>
        <position position="130"/>
    </location>
</feature>
<evidence type="ECO:0000256" key="4">
    <source>
        <dbReference type="ARBA" id="ARBA00022679"/>
    </source>
</evidence>
<dbReference type="GO" id="GO:0005886">
    <property type="term" value="C:plasma membrane"/>
    <property type="evidence" value="ECO:0007669"/>
    <property type="project" value="TreeGrafter"/>
</dbReference>
<dbReference type="PROSITE" id="PS50109">
    <property type="entry name" value="HIS_KIN"/>
    <property type="match status" value="1"/>
</dbReference>
<dbReference type="Gene3D" id="1.10.287.130">
    <property type="match status" value="2"/>
</dbReference>
<feature type="domain" description="Response regulatory" evidence="11">
    <location>
        <begin position="81"/>
        <end position="197"/>
    </location>
</feature>
<evidence type="ECO:0000313" key="13">
    <source>
        <dbReference type="Proteomes" id="UP000027982"/>
    </source>
</evidence>
<dbReference type="PANTHER" id="PTHR43047">
    <property type="entry name" value="TWO-COMPONENT HISTIDINE PROTEIN KINASE"/>
    <property type="match status" value="1"/>
</dbReference>
<dbReference type="Gene3D" id="3.30.565.10">
    <property type="entry name" value="Histidine kinase-like ATPase, C-terminal domain"/>
    <property type="match status" value="1"/>
</dbReference>
<dbReference type="InterPro" id="IPR036890">
    <property type="entry name" value="HATPase_C_sf"/>
</dbReference>
<evidence type="ECO:0000259" key="11">
    <source>
        <dbReference type="PROSITE" id="PS50110"/>
    </source>
</evidence>
<dbReference type="InterPro" id="IPR036097">
    <property type="entry name" value="HisK_dim/P_sf"/>
</dbReference>
<organism evidence="12 13">
    <name type="scientific">Fimbriimonas ginsengisoli Gsoil 348</name>
    <dbReference type="NCBI Taxonomy" id="661478"/>
    <lineage>
        <taxon>Bacteria</taxon>
        <taxon>Bacillati</taxon>
        <taxon>Armatimonadota</taxon>
        <taxon>Fimbriimonadia</taxon>
        <taxon>Fimbriimonadales</taxon>
        <taxon>Fimbriimonadaceae</taxon>
        <taxon>Fimbriimonas</taxon>
    </lineage>
</organism>
<name>A0A068NM15_FIMGI</name>
<dbReference type="HOGENOM" id="CLU_000445_114_72_0"/>
<dbReference type="SMART" id="SM00448">
    <property type="entry name" value="REC"/>
    <property type="match status" value="1"/>
</dbReference>
<sequence length="460" mass="50503">MHDLRTPLHQIIGYSELLVEQAEAEGEPAYLPDLVRIRSAGRQLLGLLEGSTISELPPLPLATAHAPAAPRAARPREDSSLVLVVDDIEVNRDVLCRRIEREGHRIEVATNGIEAMEVLRSRAFDLVLLDIMMPLMDGYQVLESMKADPELSHIPVIMISALDEEESVVRCIEMGAEDYLCKPFHPTLLRARMGACLARKRAHDRERSLTEQLQQNLTRLQDLERLRDDLTHMVVHDLRTPLTSLIAGMQSMDGVGDLNDDQREMMQIAIDGGATLLGMVNDLLEVSQMEAGSMQLEYGEVDPYALIAEATAQVASLLQGKGLRLVTELSPGLSPFRGDESKLRRILVNLLGNAIKFTPSNAEITVAIRQTDDSAGLLFSIRDHGEGIPAEAFERIFEKFGQVESRKNGRKMSTGLGLTFCKLATEAHGGNIGVESMPGIGSTFFFTIPKGNIPLAANGT</sequence>
<dbReference type="SMART" id="SM00388">
    <property type="entry name" value="HisKA"/>
    <property type="match status" value="2"/>
</dbReference>
<evidence type="ECO:0000256" key="8">
    <source>
        <dbReference type="ARBA" id="ARBA00023012"/>
    </source>
</evidence>
<evidence type="ECO:0000259" key="10">
    <source>
        <dbReference type="PROSITE" id="PS50109"/>
    </source>
</evidence>
<dbReference type="SMART" id="SM00387">
    <property type="entry name" value="HATPase_c"/>
    <property type="match status" value="1"/>
</dbReference>
<dbReference type="Pfam" id="PF02518">
    <property type="entry name" value="HATPase_c"/>
    <property type="match status" value="1"/>
</dbReference>
<dbReference type="EC" id="2.7.13.3" evidence="2"/>
<dbReference type="InterPro" id="IPR003594">
    <property type="entry name" value="HATPase_dom"/>
</dbReference>
<accession>A0A068NM15</accession>
<dbReference type="InterPro" id="IPR004358">
    <property type="entry name" value="Sig_transdc_His_kin-like_C"/>
</dbReference>
<evidence type="ECO:0000256" key="2">
    <source>
        <dbReference type="ARBA" id="ARBA00012438"/>
    </source>
</evidence>
<keyword evidence="8" id="KW-0902">Two-component regulatory system</keyword>
<dbReference type="Gene3D" id="3.40.50.2300">
    <property type="match status" value="1"/>
</dbReference>
<keyword evidence="13" id="KW-1185">Reference proteome</keyword>